<evidence type="ECO:0000313" key="1">
    <source>
        <dbReference type="EMBL" id="SMG23184.1"/>
    </source>
</evidence>
<dbReference type="STRING" id="1610489.SAMN06295981_1267"/>
<reference evidence="2" key="1">
    <citation type="submission" date="2017-04" db="EMBL/GenBank/DDBJ databases">
        <authorList>
            <person name="Varghese N."/>
            <person name="Submissions S."/>
        </authorList>
    </citation>
    <scope>NUCLEOTIDE SEQUENCE [LARGE SCALE GENOMIC DNA]</scope>
    <source>
        <strain evidence="2">VDS</strain>
    </source>
</reference>
<evidence type="ECO:0000313" key="2">
    <source>
        <dbReference type="Proteomes" id="UP000193309"/>
    </source>
</evidence>
<keyword evidence="2" id="KW-1185">Reference proteome</keyword>
<proteinExistence type="predicted"/>
<name>A0A1X7J864_9CORY</name>
<dbReference type="EMBL" id="FXAR01000004">
    <property type="protein sequence ID" value="SMG23184.1"/>
    <property type="molecule type" value="Genomic_DNA"/>
</dbReference>
<dbReference type="Proteomes" id="UP000193309">
    <property type="component" value="Unassembled WGS sequence"/>
</dbReference>
<accession>A0A1X7J864</accession>
<gene>
    <name evidence="1" type="ORF">SAMN06295981_1267</name>
</gene>
<sequence length="233" mass="25464">MHDPLRIPGVLDAVRRVWEGQPDLTLPTLFAMLANRGVGWGAGDEDLLRELAAMERLHPGELPLVDARVTARFLLHTDGPAHRVMVDPWRVVVRRPGVTAQPGVWRYATLRAATVGGPLVVTSAEGIDHRLGVLTRITLIDDAPTSTVATLDGRRRRDQGDAVYLLSLTDDTTLLLSHGLDVFRAGRRELQHETRSWESLVTCTPGHPLVVQPPGGGPVVEYASVREILVVEG</sequence>
<organism evidence="1 2">
    <name type="scientific">Corynebacterium pollutisoli</name>
    <dbReference type="NCBI Taxonomy" id="1610489"/>
    <lineage>
        <taxon>Bacteria</taxon>
        <taxon>Bacillati</taxon>
        <taxon>Actinomycetota</taxon>
        <taxon>Actinomycetes</taxon>
        <taxon>Mycobacteriales</taxon>
        <taxon>Corynebacteriaceae</taxon>
        <taxon>Corynebacterium</taxon>
    </lineage>
</organism>
<dbReference type="OrthoDB" id="4415055at2"/>
<dbReference type="AlphaFoldDB" id="A0A1X7J864"/>
<dbReference type="RefSeq" id="WP_085549410.1">
    <property type="nucleotide sequence ID" value="NZ_FXAR01000004.1"/>
</dbReference>
<protein>
    <submittedName>
        <fullName evidence="1">Uncharacterized protein</fullName>
    </submittedName>
</protein>